<evidence type="ECO:0000313" key="2">
    <source>
        <dbReference type="EMBL" id="KAF6144654.1"/>
    </source>
</evidence>
<gene>
    <name evidence="2" type="ORF">GIB67_006146</name>
</gene>
<feature type="domain" description="MACPF" evidence="1">
    <location>
        <begin position="7"/>
        <end position="334"/>
    </location>
</feature>
<comment type="caution">
    <text evidence="2">The sequence shown here is derived from an EMBL/GenBank/DDBJ whole genome shotgun (WGS) entry which is preliminary data.</text>
</comment>
<keyword evidence="3" id="KW-1185">Reference proteome</keyword>
<dbReference type="EMBL" id="JACGCM010002114">
    <property type="protein sequence ID" value="KAF6144654.1"/>
    <property type="molecule type" value="Genomic_DNA"/>
</dbReference>
<evidence type="ECO:0000313" key="3">
    <source>
        <dbReference type="Proteomes" id="UP000541444"/>
    </source>
</evidence>
<dbReference type="InterPro" id="IPR020864">
    <property type="entry name" value="MACPF"/>
</dbReference>
<reference evidence="2 3" key="1">
    <citation type="journal article" date="2020" name="IScience">
        <title>Genome Sequencing of the Endangered Kingdonia uniflora (Circaeasteraceae, Ranunculales) Reveals Potential Mechanisms of Evolutionary Specialization.</title>
        <authorList>
            <person name="Sun Y."/>
            <person name="Deng T."/>
            <person name="Zhang A."/>
            <person name="Moore M.J."/>
            <person name="Landis J.B."/>
            <person name="Lin N."/>
            <person name="Zhang H."/>
            <person name="Zhang X."/>
            <person name="Huang J."/>
            <person name="Zhang X."/>
            <person name="Sun H."/>
            <person name="Wang H."/>
        </authorList>
    </citation>
    <scope>NUCLEOTIDE SEQUENCE [LARGE SCALE GENOMIC DNA]</scope>
    <source>
        <strain evidence="2">TB1705</strain>
        <tissue evidence="2">Leaf</tissue>
    </source>
</reference>
<dbReference type="AlphaFoldDB" id="A0A7J7LQ74"/>
<dbReference type="GO" id="GO:0005886">
    <property type="term" value="C:plasma membrane"/>
    <property type="evidence" value="ECO:0007669"/>
    <property type="project" value="TreeGrafter"/>
</dbReference>
<dbReference type="GO" id="GO:0009626">
    <property type="term" value="P:plant-type hypersensitive response"/>
    <property type="evidence" value="ECO:0007669"/>
    <property type="project" value="TreeGrafter"/>
</dbReference>
<sequence length="621" mass="69637">MILLAKEREAEMVCEVVENAISCLGKGYDITSAFRLNYCKGEKRLVMLNENDRQLVVPGFGVVENVSVDIKCDKGDRMRYQTGALEFYQMSEQINTRNSLPGKIPTGYFNSAFKFSGNSFAEDASKTKCLAIDGTLVSLLNFHIDHSPLILLDEIKNAVPTIWDPYSLARFIRMYGTHIVVGLSIGGQDALILKQELSSTLEPSEITNHLHSLGDELFEGACKYNPFQRRSRELKRIPEAFKIFDIPPTLIDSFSTLTTKDGITVIRTKRGGDRFENFHCQWLQTVTSNPDAINFKFIPITSLLKHVNGNGYLSHAINLYIRYKPPVSDLGSFLDFQKHKLWAPIHSDHPLGPVTNRTIPRPALRFNLMGPSLHVNTTQVRVGTLPVTGMRLYLEGMKCQRLAIHLEHLSHTPTILQNKIDEISRWRGTDDMNNKQYFEAVQWKSCSHICTSSVEYEPAWAANKDTAFIVTGAQLQVKKHGSKSVLHLRLLFSKVTGLVIGRSILEAGSSSNLIQKSGLSPFVSMNNLGNQEKEKQKPVVLDSGVFSTDPPISMKSQKFTKFIDTSHLCKGAQDSPGHWIVTGAKLDLEKGKIYLQVKFSLLYFSSMNAGTYRVGEEKISN</sequence>
<dbReference type="GO" id="GO:2000031">
    <property type="term" value="P:regulation of salicylic acid mediated signaling pathway"/>
    <property type="evidence" value="ECO:0007669"/>
    <property type="project" value="InterPro"/>
</dbReference>
<name>A0A7J7LQ74_9MAGN</name>
<evidence type="ECO:0000259" key="1">
    <source>
        <dbReference type="PROSITE" id="PS51412"/>
    </source>
</evidence>
<dbReference type="PANTHER" id="PTHR33199:SF4">
    <property type="entry name" value="OS02G0736300 PROTEIN"/>
    <property type="match status" value="1"/>
</dbReference>
<dbReference type="OrthoDB" id="1366754at2759"/>
<organism evidence="2 3">
    <name type="scientific">Kingdonia uniflora</name>
    <dbReference type="NCBI Taxonomy" id="39325"/>
    <lineage>
        <taxon>Eukaryota</taxon>
        <taxon>Viridiplantae</taxon>
        <taxon>Streptophyta</taxon>
        <taxon>Embryophyta</taxon>
        <taxon>Tracheophyta</taxon>
        <taxon>Spermatophyta</taxon>
        <taxon>Magnoliopsida</taxon>
        <taxon>Ranunculales</taxon>
        <taxon>Circaeasteraceae</taxon>
        <taxon>Kingdonia</taxon>
    </lineage>
</organism>
<dbReference type="PANTHER" id="PTHR33199">
    <property type="entry name" value="MACPF DOMAIN-CONTAINING PROTEIN CAD1"/>
    <property type="match status" value="1"/>
</dbReference>
<dbReference type="Pfam" id="PF01823">
    <property type="entry name" value="MACPF"/>
    <property type="match status" value="1"/>
</dbReference>
<dbReference type="SMART" id="SM00457">
    <property type="entry name" value="MACPF"/>
    <property type="match status" value="1"/>
</dbReference>
<dbReference type="InterPro" id="IPR044663">
    <property type="entry name" value="CAD1/NSL1-like"/>
</dbReference>
<protein>
    <recommendedName>
        <fullName evidence="1">MACPF domain-containing protein</fullName>
    </recommendedName>
</protein>
<dbReference type="Proteomes" id="UP000541444">
    <property type="component" value="Unassembled WGS sequence"/>
</dbReference>
<dbReference type="PROSITE" id="PS51412">
    <property type="entry name" value="MACPF_2"/>
    <property type="match status" value="1"/>
</dbReference>
<proteinExistence type="predicted"/>
<accession>A0A7J7LQ74</accession>